<dbReference type="InterPro" id="IPR036249">
    <property type="entry name" value="Thioredoxin-like_sf"/>
</dbReference>
<dbReference type="AlphaFoldDB" id="A0A238FKQ6"/>
<dbReference type="Pfam" id="PF00462">
    <property type="entry name" value="Glutaredoxin"/>
    <property type="match status" value="1"/>
</dbReference>
<gene>
    <name evidence="7" type="ORF">BQ2448_7305</name>
</gene>
<evidence type="ECO:0000256" key="2">
    <source>
        <dbReference type="ARBA" id="ARBA00023004"/>
    </source>
</evidence>
<dbReference type="Proteomes" id="UP000198372">
    <property type="component" value="Unassembled WGS sequence"/>
</dbReference>
<dbReference type="FunFam" id="3.40.30.10:FF:000092">
    <property type="entry name" value="Monothiol glutaredoxin"/>
    <property type="match status" value="1"/>
</dbReference>
<dbReference type="CDD" id="cd03028">
    <property type="entry name" value="GRX_PICOT_like"/>
    <property type="match status" value="1"/>
</dbReference>
<evidence type="ECO:0000313" key="8">
    <source>
        <dbReference type="Proteomes" id="UP000198372"/>
    </source>
</evidence>
<evidence type="ECO:0000259" key="6">
    <source>
        <dbReference type="Pfam" id="PF00462"/>
    </source>
</evidence>
<dbReference type="SUPFAM" id="SSF52833">
    <property type="entry name" value="Thioredoxin-like"/>
    <property type="match status" value="2"/>
</dbReference>
<accession>A0A238FKQ6</accession>
<protein>
    <submittedName>
        <fullName evidence="7">BQ2448_7305 protein</fullName>
    </submittedName>
</protein>
<dbReference type="PANTHER" id="PTHR10293">
    <property type="entry name" value="GLUTAREDOXIN FAMILY MEMBER"/>
    <property type="match status" value="1"/>
</dbReference>
<evidence type="ECO:0000256" key="4">
    <source>
        <dbReference type="SAM" id="MobiDB-lite"/>
    </source>
</evidence>
<dbReference type="InterPro" id="IPR002109">
    <property type="entry name" value="Glutaredoxin"/>
</dbReference>
<feature type="compositionally biased region" description="Polar residues" evidence="4">
    <location>
        <begin position="117"/>
        <end position="133"/>
    </location>
</feature>
<feature type="compositionally biased region" description="Basic and acidic residues" evidence="4">
    <location>
        <begin position="146"/>
        <end position="159"/>
    </location>
</feature>
<evidence type="ECO:0000256" key="3">
    <source>
        <dbReference type="ARBA" id="ARBA00023014"/>
    </source>
</evidence>
<sequence>MAPSNYHVVTSPEHLQQVLSTDLTLVSVLYFRADWAEPCQQMDQVVQQLVQRWEKVLFLSIEAESLPDISESFEVDAVPYFILLRGHTLLTRLSGAQPSVLASAITLHANNKAALAPQSTTSARPTHAQTRYDPNSSTSSPPRTTPHADGDITARRDQAPDETDEDLTTRCHELMKQSDVVLFMKGDPKTPRCGFSSKIVNILNERGIEFSTFDILSDDAVRQSESLTIFPDFPFGPRLGLLIIILACARPPLELKKLNDWPTFPQLIIKGEFVGGLDVVKEMVENGELKEMLA</sequence>
<organism evidence="7 8">
    <name type="scientific">Microbotryum intermedium</name>
    <dbReference type="NCBI Taxonomy" id="269621"/>
    <lineage>
        <taxon>Eukaryota</taxon>
        <taxon>Fungi</taxon>
        <taxon>Dikarya</taxon>
        <taxon>Basidiomycota</taxon>
        <taxon>Pucciniomycotina</taxon>
        <taxon>Microbotryomycetes</taxon>
        <taxon>Microbotryales</taxon>
        <taxon>Microbotryaceae</taxon>
        <taxon>Microbotryum</taxon>
    </lineage>
</organism>
<name>A0A238FKQ6_9BASI</name>
<dbReference type="GO" id="GO:0046872">
    <property type="term" value="F:metal ion binding"/>
    <property type="evidence" value="ECO:0007669"/>
    <property type="project" value="UniProtKB-KW"/>
</dbReference>
<dbReference type="STRING" id="269621.A0A238FKQ6"/>
<feature type="domain" description="Glutaredoxin" evidence="6">
    <location>
        <begin position="180"/>
        <end position="223"/>
    </location>
</feature>
<dbReference type="InterPro" id="IPR004480">
    <property type="entry name" value="Monothiol_GRX-rel"/>
</dbReference>
<dbReference type="GO" id="GO:0006879">
    <property type="term" value="P:intracellular iron ion homeostasis"/>
    <property type="evidence" value="ECO:0007669"/>
    <property type="project" value="TreeGrafter"/>
</dbReference>
<evidence type="ECO:0000313" key="7">
    <source>
        <dbReference type="EMBL" id="SCV73379.1"/>
    </source>
</evidence>
<dbReference type="PROSITE" id="PS51354">
    <property type="entry name" value="GLUTAREDOXIN_2"/>
    <property type="match status" value="1"/>
</dbReference>
<dbReference type="GO" id="GO:0005829">
    <property type="term" value="C:cytosol"/>
    <property type="evidence" value="ECO:0007669"/>
    <property type="project" value="TreeGrafter"/>
</dbReference>
<dbReference type="GO" id="GO:0005634">
    <property type="term" value="C:nucleus"/>
    <property type="evidence" value="ECO:0007669"/>
    <property type="project" value="TreeGrafter"/>
</dbReference>
<keyword evidence="2" id="KW-0408">Iron</keyword>
<dbReference type="PANTHER" id="PTHR10293:SF73">
    <property type="entry name" value="GLUTAREDOXIN-3"/>
    <property type="match status" value="1"/>
</dbReference>
<dbReference type="Pfam" id="PF00085">
    <property type="entry name" value="Thioredoxin"/>
    <property type="match status" value="1"/>
</dbReference>
<feature type="domain" description="Thioredoxin" evidence="5">
    <location>
        <begin position="11"/>
        <end position="105"/>
    </location>
</feature>
<dbReference type="GO" id="GO:0015036">
    <property type="term" value="F:disulfide oxidoreductase activity"/>
    <property type="evidence" value="ECO:0007669"/>
    <property type="project" value="UniProtKB-ARBA"/>
</dbReference>
<dbReference type="GO" id="GO:0051537">
    <property type="term" value="F:2 iron, 2 sulfur cluster binding"/>
    <property type="evidence" value="ECO:0007669"/>
    <property type="project" value="TreeGrafter"/>
</dbReference>
<dbReference type="EMBL" id="FMSP01000018">
    <property type="protein sequence ID" value="SCV73379.1"/>
    <property type="molecule type" value="Genomic_DNA"/>
</dbReference>
<evidence type="ECO:0000256" key="1">
    <source>
        <dbReference type="ARBA" id="ARBA00022723"/>
    </source>
</evidence>
<reference evidence="8" key="1">
    <citation type="submission" date="2016-09" db="EMBL/GenBank/DDBJ databases">
        <authorList>
            <person name="Jeantristanb JTB J.-T."/>
            <person name="Ricardo R."/>
        </authorList>
    </citation>
    <scope>NUCLEOTIDE SEQUENCE [LARGE SCALE GENOMIC DNA]</scope>
</reference>
<proteinExistence type="predicted"/>
<feature type="region of interest" description="Disordered" evidence="4">
    <location>
        <begin position="114"/>
        <end position="165"/>
    </location>
</feature>
<keyword evidence="8" id="KW-1185">Reference proteome</keyword>
<evidence type="ECO:0000259" key="5">
    <source>
        <dbReference type="Pfam" id="PF00085"/>
    </source>
</evidence>
<keyword evidence="3" id="KW-0411">Iron-sulfur</keyword>
<dbReference type="InterPro" id="IPR033658">
    <property type="entry name" value="GRX_PICOT-like"/>
</dbReference>
<dbReference type="OrthoDB" id="415696at2759"/>
<dbReference type="Gene3D" id="3.40.30.10">
    <property type="entry name" value="Glutaredoxin"/>
    <property type="match status" value="3"/>
</dbReference>
<dbReference type="CDD" id="cd02984">
    <property type="entry name" value="TRX_PICOT"/>
    <property type="match status" value="1"/>
</dbReference>
<dbReference type="InterPro" id="IPR013766">
    <property type="entry name" value="Thioredoxin_domain"/>
</dbReference>
<keyword evidence="1" id="KW-0479">Metal-binding</keyword>